<evidence type="ECO:0000256" key="2">
    <source>
        <dbReference type="ARBA" id="ARBA00004906"/>
    </source>
</evidence>
<evidence type="ECO:0000259" key="12">
    <source>
        <dbReference type="PROSITE" id="PS51805"/>
    </source>
</evidence>
<feature type="compositionally biased region" description="Basic and acidic residues" evidence="10">
    <location>
        <begin position="540"/>
        <end position="551"/>
    </location>
</feature>
<dbReference type="SUPFAM" id="SSF57850">
    <property type="entry name" value="RING/U-box"/>
    <property type="match status" value="1"/>
</dbReference>
<reference evidence="14 15" key="1">
    <citation type="submission" date="2025-04" db="UniProtKB">
        <authorList>
            <consortium name="RefSeq"/>
        </authorList>
    </citation>
    <scope>IDENTIFICATION</scope>
    <source>
        <tissue evidence="14 15">Total insect</tissue>
    </source>
</reference>
<keyword evidence="6" id="KW-0833">Ubl conjugation pathway</keyword>
<dbReference type="InterPro" id="IPR013083">
    <property type="entry name" value="Znf_RING/FYVE/PHD"/>
</dbReference>
<keyword evidence="13" id="KW-1185">Reference proteome</keyword>
<dbReference type="InterPro" id="IPR001841">
    <property type="entry name" value="Znf_RING"/>
</dbReference>
<dbReference type="PANTHER" id="PTHR12420:SF42">
    <property type="entry name" value="G2_M PHASE-SPECIFIC E3 UBIQUITIN-PROTEIN LIGASE"/>
    <property type="match status" value="1"/>
</dbReference>
<feature type="compositionally biased region" description="Polar residues" evidence="10">
    <location>
        <begin position="434"/>
        <end position="443"/>
    </location>
</feature>
<feature type="domain" description="PHD-type" evidence="12">
    <location>
        <begin position="29"/>
        <end position="144"/>
    </location>
</feature>
<dbReference type="Pfam" id="PF26054">
    <property type="entry name" value="PHD_G2E3"/>
    <property type="match status" value="1"/>
</dbReference>
<dbReference type="Pfam" id="PF13771">
    <property type="entry name" value="zf-HC5HC2H"/>
    <property type="match status" value="1"/>
</dbReference>
<dbReference type="CDD" id="cd15669">
    <property type="entry name" value="ePHD_PHF7_G2E3_like"/>
    <property type="match status" value="1"/>
</dbReference>
<dbReference type="RefSeq" id="XP_034247450.1">
    <property type="nucleotide sequence ID" value="XM_034391559.1"/>
</dbReference>
<comment type="pathway">
    <text evidence="2">Protein modification; protein ubiquitination.</text>
</comment>
<feature type="compositionally biased region" description="Pro residues" evidence="10">
    <location>
        <begin position="350"/>
        <end position="364"/>
    </location>
</feature>
<dbReference type="Proteomes" id="UP000515158">
    <property type="component" value="Unplaced"/>
</dbReference>
<dbReference type="PROSITE" id="PS51805">
    <property type="entry name" value="EPHD"/>
    <property type="match status" value="1"/>
</dbReference>
<feature type="compositionally biased region" description="Polar residues" evidence="10">
    <location>
        <begin position="601"/>
        <end position="613"/>
    </location>
</feature>
<feature type="region of interest" description="Disordered" evidence="10">
    <location>
        <begin position="534"/>
        <end position="619"/>
    </location>
</feature>
<evidence type="ECO:0000256" key="8">
    <source>
        <dbReference type="ARBA" id="ARBA00023242"/>
    </source>
</evidence>
<evidence type="ECO:0000256" key="1">
    <source>
        <dbReference type="ARBA" id="ARBA00004123"/>
    </source>
</evidence>
<gene>
    <name evidence="14 15" type="primary">LOC117649110</name>
</gene>
<evidence type="ECO:0000256" key="6">
    <source>
        <dbReference type="ARBA" id="ARBA00022786"/>
    </source>
</evidence>
<sequence>MSTTASGTEEKTGDPPAPLWKKIDKITPGTKCILCARGLIDPVTLGELRQFENVTSHYYCLLLSSNLVQGGEDHEGIEGFLPPDILKEVRRGSRLTCSYCKQKGATIGCCVTSCKKKFHLPCGRKMGSMHQFFDQFLSFCSSHRPQQKVHAKFIKLLKEDEDSNTCPICYESVGNTVTNDTLWAPCCQKRWFHRACVQRQAQAQGYFFKCPMCNNNKKFNTEMKHFGIHIPEMDAAWEREPQAFQDLYHTHSVCDAEKCECPDGRSYTQNTGSWRLIRCNSCGSQGTHIVCSALKMTASNNSWRCSFCATIFNKGKGRRMEHYFETRSSRLSSTSLAPSPTPSSSLSLSYPPPSLSPPSLPPPSLSSSLSPPSLSSSLSPPTLSPCPSSPHRSSSPTPSSTSSVSSSISSSQRRTAVDVSIEQDRKRRKPSPETVIQGTNNSEQVKEHNTLHCTSSPSESKSVSDEDEIVVVDDDSESDIEVVDVEKTTSVLRTYPVSSELRTNEGKTIKVHKVAAEGHTTPLEIGSLGAVNMRPASMNHEPKSWKTKRPDNASSTSQDPNHLHIQNVGTDPNSHMNGSTLGIKIADVRHSNEKGGRDSEGSTNYSSDSTESELTGIREQAHRPTYLLSSCKNYGWTGNCSSIHPGDCSEPEPSAAAGASTAATAATTNNEKCCLRREIPIFTRRGHSGLVLREIQNKRKLGELTDFEKPCPKRFKKSTC</sequence>
<keyword evidence="7" id="KW-0862">Zinc</keyword>
<dbReference type="InterPro" id="IPR011011">
    <property type="entry name" value="Znf_FYVE_PHD"/>
</dbReference>
<feature type="region of interest" description="Disordered" evidence="10">
    <location>
        <begin position="327"/>
        <end position="466"/>
    </location>
</feature>
<evidence type="ECO:0000313" key="13">
    <source>
        <dbReference type="Proteomes" id="UP000515158"/>
    </source>
</evidence>
<name>A0A6P8ZA57_THRPL</name>
<keyword evidence="5 9" id="KW-0863">Zinc-finger</keyword>
<evidence type="ECO:0000256" key="10">
    <source>
        <dbReference type="SAM" id="MobiDB-lite"/>
    </source>
</evidence>
<dbReference type="InterPro" id="IPR059102">
    <property type="entry name" value="PHD_PHF7/G2E3-like"/>
</dbReference>
<proteinExistence type="predicted"/>
<protein>
    <submittedName>
        <fullName evidence="14 15">Uncharacterized protein LOC117649110 isoform X1</fullName>
    </submittedName>
</protein>
<dbReference type="AlphaFoldDB" id="A0A6P8ZA57"/>
<dbReference type="InterPro" id="IPR042013">
    <property type="entry name" value="PHF7/G2E3_ePHD"/>
</dbReference>
<feature type="region of interest" description="Disordered" evidence="10">
    <location>
        <begin position="1"/>
        <end position="20"/>
    </location>
</feature>
<dbReference type="SUPFAM" id="SSF57903">
    <property type="entry name" value="FYVE/PHD zinc finger"/>
    <property type="match status" value="1"/>
</dbReference>
<evidence type="ECO:0000313" key="14">
    <source>
        <dbReference type="RefSeq" id="XP_034247450.1"/>
    </source>
</evidence>
<keyword evidence="3" id="KW-0808">Transferase</keyword>
<feature type="compositionally biased region" description="Basic and acidic residues" evidence="10">
    <location>
        <begin position="586"/>
        <end position="600"/>
    </location>
</feature>
<dbReference type="InterPro" id="IPR001965">
    <property type="entry name" value="Znf_PHD"/>
</dbReference>
<feature type="compositionally biased region" description="Low complexity" evidence="10">
    <location>
        <begin position="389"/>
        <end position="411"/>
    </location>
</feature>
<dbReference type="PANTHER" id="PTHR12420">
    <property type="entry name" value="PHD FINGER PROTEIN"/>
    <property type="match status" value="1"/>
</dbReference>
<evidence type="ECO:0000256" key="3">
    <source>
        <dbReference type="ARBA" id="ARBA00022679"/>
    </source>
</evidence>
<dbReference type="OrthoDB" id="512616at2759"/>
<evidence type="ECO:0000256" key="5">
    <source>
        <dbReference type="ARBA" id="ARBA00022771"/>
    </source>
</evidence>
<dbReference type="Gene3D" id="3.30.40.10">
    <property type="entry name" value="Zinc/RING finger domain, C3HC4 (zinc finger)"/>
    <property type="match status" value="3"/>
</dbReference>
<dbReference type="KEGG" id="tpal:117649110"/>
<evidence type="ECO:0000256" key="7">
    <source>
        <dbReference type="ARBA" id="ARBA00022833"/>
    </source>
</evidence>
<keyword evidence="4" id="KW-0479">Metal-binding</keyword>
<keyword evidence="8" id="KW-0539">Nucleus</keyword>
<dbReference type="GO" id="GO:0008270">
    <property type="term" value="F:zinc ion binding"/>
    <property type="evidence" value="ECO:0007669"/>
    <property type="project" value="UniProtKB-KW"/>
</dbReference>
<dbReference type="InterPro" id="IPR051188">
    <property type="entry name" value="PHD-type_Zinc_Finger"/>
</dbReference>
<evidence type="ECO:0000256" key="4">
    <source>
        <dbReference type="ARBA" id="ARBA00022723"/>
    </source>
</evidence>
<accession>A0A6P8ZA57</accession>
<evidence type="ECO:0000313" key="15">
    <source>
        <dbReference type="RefSeq" id="XP_034247451.1"/>
    </source>
</evidence>
<feature type="compositionally biased region" description="Low complexity" evidence="10">
    <location>
        <begin position="365"/>
        <end position="381"/>
    </location>
</feature>
<evidence type="ECO:0000256" key="9">
    <source>
        <dbReference type="PROSITE-ProRule" id="PRU00175"/>
    </source>
</evidence>
<dbReference type="SMART" id="SM00184">
    <property type="entry name" value="RING"/>
    <property type="match status" value="2"/>
</dbReference>
<dbReference type="InterPro" id="IPR034732">
    <property type="entry name" value="EPHD"/>
</dbReference>
<dbReference type="SMART" id="SM00249">
    <property type="entry name" value="PHD"/>
    <property type="match status" value="3"/>
</dbReference>
<dbReference type="RefSeq" id="XP_034247451.1">
    <property type="nucleotide sequence ID" value="XM_034391560.1"/>
</dbReference>
<dbReference type="PROSITE" id="PS50089">
    <property type="entry name" value="ZF_RING_2"/>
    <property type="match status" value="1"/>
</dbReference>
<feature type="compositionally biased region" description="Low complexity" evidence="10">
    <location>
        <begin position="329"/>
        <end position="349"/>
    </location>
</feature>
<dbReference type="GO" id="GO:0005634">
    <property type="term" value="C:nucleus"/>
    <property type="evidence" value="ECO:0007669"/>
    <property type="project" value="TreeGrafter"/>
</dbReference>
<feature type="domain" description="RING-type" evidence="11">
    <location>
        <begin position="166"/>
        <end position="214"/>
    </location>
</feature>
<comment type="subcellular location">
    <subcellularLocation>
        <location evidence="1">Nucleus</location>
    </subcellularLocation>
</comment>
<feature type="compositionally biased region" description="Polar residues" evidence="10">
    <location>
        <begin position="567"/>
        <end position="580"/>
    </location>
</feature>
<evidence type="ECO:0000259" key="11">
    <source>
        <dbReference type="PROSITE" id="PS50089"/>
    </source>
</evidence>
<dbReference type="GeneID" id="117649110"/>
<organism evidence="15">
    <name type="scientific">Thrips palmi</name>
    <name type="common">Melon thrips</name>
    <dbReference type="NCBI Taxonomy" id="161013"/>
    <lineage>
        <taxon>Eukaryota</taxon>
        <taxon>Metazoa</taxon>
        <taxon>Ecdysozoa</taxon>
        <taxon>Arthropoda</taxon>
        <taxon>Hexapoda</taxon>
        <taxon>Insecta</taxon>
        <taxon>Pterygota</taxon>
        <taxon>Neoptera</taxon>
        <taxon>Paraneoptera</taxon>
        <taxon>Thysanoptera</taxon>
        <taxon>Terebrantia</taxon>
        <taxon>Thripoidea</taxon>
        <taxon>Thripidae</taxon>
        <taxon>Thrips</taxon>
    </lineage>
</organism>